<evidence type="ECO:0000256" key="4">
    <source>
        <dbReference type="ARBA" id="ARBA00023274"/>
    </source>
</evidence>
<evidence type="ECO:0000313" key="8">
    <source>
        <dbReference type="Proteomes" id="UP001201262"/>
    </source>
</evidence>
<dbReference type="RefSeq" id="XP_046075057.1">
    <property type="nucleotide sequence ID" value="XM_046213693.1"/>
</dbReference>
<evidence type="ECO:0000313" key="7">
    <source>
        <dbReference type="EMBL" id="KAH8701681.1"/>
    </source>
</evidence>
<comment type="subcellular location">
    <subcellularLocation>
        <location evidence="1">Mitochondrion</location>
    </subcellularLocation>
</comment>
<dbReference type="AlphaFoldDB" id="A0AAD4L063"/>
<dbReference type="GO" id="GO:0005840">
    <property type="term" value="C:ribosome"/>
    <property type="evidence" value="ECO:0007669"/>
    <property type="project" value="UniProtKB-KW"/>
</dbReference>
<feature type="coiled-coil region" evidence="5">
    <location>
        <begin position="177"/>
        <end position="204"/>
    </location>
</feature>
<reference evidence="7" key="1">
    <citation type="submission" date="2021-12" db="EMBL/GenBank/DDBJ databases">
        <title>Convergent genome expansion in fungi linked to evolution of root-endophyte symbiosis.</title>
        <authorList>
            <consortium name="DOE Joint Genome Institute"/>
            <person name="Ke Y.-H."/>
            <person name="Bonito G."/>
            <person name="Liao H.-L."/>
            <person name="Looney B."/>
            <person name="Rojas-Flechas A."/>
            <person name="Nash J."/>
            <person name="Hameed K."/>
            <person name="Schadt C."/>
            <person name="Martin F."/>
            <person name="Crous P.W."/>
            <person name="Miettinen O."/>
            <person name="Magnuson J.K."/>
            <person name="Labbe J."/>
            <person name="Jacobson D."/>
            <person name="Doktycz M.J."/>
            <person name="Veneault-Fourrey C."/>
            <person name="Kuo A."/>
            <person name="Mondo S."/>
            <person name="Calhoun S."/>
            <person name="Riley R."/>
            <person name="Ohm R."/>
            <person name="LaButti K."/>
            <person name="Andreopoulos B."/>
            <person name="Pangilinan J."/>
            <person name="Nolan M."/>
            <person name="Tritt A."/>
            <person name="Clum A."/>
            <person name="Lipzen A."/>
            <person name="Daum C."/>
            <person name="Barry K."/>
            <person name="Grigoriev I.V."/>
            <person name="Vilgalys R."/>
        </authorList>
    </citation>
    <scope>NUCLEOTIDE SEQUENCE</scope>
    <source>
        <strain evidence="7">PMI_201</strain>
    </source>
</reference>
<dbReference type="EMBL" id="JAJTJA010000003">
    <property type="protein sequence ID" value="KAH8701681.1"/>
    <property type="molecule type" value="Genomic_DNA"/>
</dbReference>
<keyword evidence="5" id="KW-0175">Coiled coil</keyword>
<evidence type="ECO:0000259" key="6">
    <source>
        <dbReference type="SMART" id="SM00916"/>
    </source>
</evidence>
<dbReference type="PANTHER" id="PTHR13274">
    <property type="entry name" value="MITOCHONDRIAL RIBOSOMAL PROTEIN S25"/>
    <property type="match status" value="1"/>
</dbReference>
<comment type="caution">
    <text evidence="7">The sequence shown here is derived from an EMBL/GenBank/DDBJ whole genome shotgun (WGS) entry which is preliminary data.</text>
</comment>
<dbReference type="GeneID" id="70243980"/>
<evidence type="ECO:0000256" key="2">
    <source>
        <dbReference type="ARBA" id="ARBA00022980"/>
    </source>
</evidence>
<keyword evidence="4" id="KW-0687">Ribonucleoprotein</keyword>
<organism evidence="7 8">
    <name type="scientific">Talaromyces proteolyticus</name>
    <dbReference type="NCBI Taxonomy" id="1131652"/>
    <lineage>
        <taxon>Eukaryota</taxon>
        <taxon>Fungi</taxon>
        <taxon>Dikarya</taxon>
        <taxon>Ascomycota</taxon>
        <taxon>Pezizomycotina</taxon>
        <taxon>Eurotiomycetes</taxon>
        <taxon>Eurotiomycetidae</taxon>
        <taxon>Eurotiales</taxon>
        <taxon>Trichocomaceae</taxon>
        <taxon>Talaromyces</taxon>
        <taxon>Talaromyces sect. Bacilispori</taxon>
    </lineage>
</organism>
<name>A0AAD4L063_9EURO</name>
<dbReference type="GO" id="GO:0003735">
    <property type="term" value="F:structural constituent of ribosome"/>
    <property type="evidence" value="ECO:0007669"/>
    <property type="project" value="InterPro"/>
</dbReference>
<feature type="domain" description="Ribosomal protein/NADH dehydrogenase" evidence="6">
    <location>
        <begin position="50"/>
        <end position="148"/>
    </location>
</feature>
<keyword evidence="2 7" id="KW-0689">Ribosomal protein</keyword>
<dbReference type="Pfam" id="PF05047">
    <property type="entry name" value="L51_S25_CI-B8"/>
    <property type="match status" value="1"/>
</dbReference>
<dbReference type="SMART" id="SM00916">
    <property type="entry name" value="L51_S25_CI-B8"/>
    <property type="match status" value="1"/>
</dbReference>
<accession>A0AAD4L063</accession>
<dbReference type="SUPFAM" id="SSF52833">
    <property type="entry name" value="Thioredoxin-like"/>
    <property type="match status" value="1"/>
</dbReference>
<dbReference type="GO" id="GO:0005739">
    <property type="term" value="C:mitochondrion"/>
    <property type="evidence" value="ECO:0007669"/>
    <property type="project" value="UniProtKB-SubCell"/>
</dbReference>
<protein>
    <submittedName>
        <fullName evidence="7">50S ribosomal protein Mrp49</fullName>
    </submittedName>
</protein>
<gene>
    <name evidence="7" type="ORF">BGW36DRAFT_355836</name>
</gene>
<dbReference type="PANTHER" id="PTHR13274:SF2">
    <property type="entry name" value="SMALL RIBOSOMAL SUBUNIT PROTEIN MS25"/>
    <property type="match status" value="1"/>
</dbReference>
<dbReference type="InterPro" id="IPR040049">
    <property type="entry name" value="Ribosomal_mS25/mL61"/>
</dbReference>
<evidence type="ECO:0000256" key="5">
    <source>
        <dbReference type="SAM" id="Coils"/>
    </source>
</evidence>
<sequence>MVNLFKRMRKLNTRLLNVRIGTGAAVLPSIANSSKDQPAITRIHLTYAKRMNGGHMGARRFWRQCLPRLKFHNPAIQMSVKQTDDQEGPAALTIFFSGQPRNTQHHTDSIEDKYAPAPSDSEKTIVLDVKNNDYSQIWQKVKEATGAEDIQATEKEQEELENFRNMDIKSEQDRIRVAGIRQAKKDQERMLQEARGEVEKLRQL</sequence>
<keyword evidence="8" id="KW-1185">Reference proteome</keyword>
<evidence type="ECO:0000256" key="3">
    <source>
        <dbReference type="ARBA" id="ARBA00023128"/>
    </source>
</evidence>
<dbReference type="InterPro" id="IPR007741">
    <property type="entry name" value="Ribosomal_mL43/mS25/NADH_DH"/>
</dbReference>
<dbReference type="GO" id="GO:1990904">
    <property type="term" value="C:ribonucleoprotein complex"/>
    <property type="evidence" value="ECO:0007669"/>
    <property type="project" value="UniProtKB-KW"/>
</dbReference>
<dbReference type="Proteomes" id="UP001201262">
    <property type="component" value="Unassembled WGS sequence"/>
</dbReference>
<keyword evidence="3" id="KW-0496">Mitochondrion</keyword>
<evidence type="ECO:0000256" key="1">
    <source>
        <dbReference type="ARBA" id="ARBA00004173"/>
    </source>
</evidence>
<dbReference type="InterPro" id="IPR036249">
    <property type="entry name" value="Thioredoxin-like_sf"/>
</dbReference>
<proteinExistence type="predicted"/>